<name>A0A365U513_9RHOB</name>
<dbReference type="OrthoDB" id="4964299at2"/>
<dbReference type="SUPFAM" id="SSF53448">
    <property type="entry name" value="Nucleotide-diphospho-sugar transferases"/>
    <property type="match status" value="1"/>
</dbReference>
<dbReference type="GO" id="GO:0016757">
    <property type="term" value="F:glycosyltransferase activity"/>
    <property type="evidence" value="ECO:0007669"/>
    <property type="project" value="TreeGrafter"/>
</dbReference>
<dbReference type="GO" id="GO:0005737">
    <property type="term" value="C:cytoplasm"/>
    <property type="evidence" value="ECO:0007669"/>
    <property type="project" value="TreeGrafter"/>
</dbReference>
<reference evidence="5 6" key="1">
    <citation type="submission" date="2018-07" db="EMBL/GenBank/DDBJ databases">
        <title>Rhodosalinus sp. strain E84T genomic sequence and assembly.</title>
        <authorList>
            <person name="Liu Z.-W."/>
            <person name="Lu D.-C."/>
        </authorList>
    </citation>
    <scope>NUCLEOTIDE SEQUENCE [LARGE SCALE GENOMIC DNA]</scope>
    <source>
        <strain evidence="5 6">E84</strain>
    </source>
</reference>
<protein>
    <submittedName>
        <fullName evidence="5">Glycosyltransferase family 2 protein</fullName>
    </submittedName>
</protein>
<evidence type="ECO:0000256" key="4">
    <source>
        <dbReference type="SAM" id="MobiDB-lite"/>
    </source>
</evidence>
<comment type="subcellular location">
    <subcellularLocation>
        <location evidence="1">Membrane</location>
        <topology evidence="1">Single-pass membrane protein</topology>
    </subcellularLocation>
</comment>
<dbReference type="Proteomes" id="UP000253370">
    <property type="component" value="Unassembled WGS sequence"/>
</dbReference>
<dbReference type="Pfam" id="PF13704">
    <property type="entry name" value="Glyco_tranf_2_4"/>
    <property type="match status" value="1"/>
</dbReference>
<evidence type="ECO:0000313" key="5">
    <source>
        <dbReference type="EMBL" id="RBI83379.1"/>
    </source>
</evidence>
<dbReference type="GO" id="GO:0016020">
    <property type="term" value="C:membrane"/>
    <property type="evidence" value="ECO:0007669"/>
    <property type="project" value="UniProtKB-SubCell"/>
</dbReference>
<feature type="compositionally biased region" description="Basic and acidic residues" evidence="4">
    <location>
        <begin position="10"/>
        <end position="22"/>
    </location>
</feature>
<dbReference type="EMBL" id="QNTQ01000018">
    <property type="protein sequence ID" value="RBI83379.1"/>
    <property type="molecule type" value="Genomic_DNA"/>
</dbReference>
<sequence length="396" mass="43759">MGAAPGQAARVDRGPGDRHDSGKIACQDGAGGKKGGRAVQAGQAVTGGIGRAPRVTAVTCVKNEGPFLIEWIAWNRLIGVTDFLFYSNDCTDGTDALLDRLAEHGLVRHLPNPAEGRNYQMEALKAAARDPVVTGADWIWIADVDEFLNIHAGDGTIAALIAACGDPQAISVSFRFFANGGVERFEDRPVVAQFTRTHNPDIWCGETAIEVKTLVRRDFPLQYFGAHRPFLRKGLPAERRPRWTDGSGRPVQHRFLVAANPRRIRKFPAKGARVHATLNHYALRALESYLVKNDRGDVNRAHRAFDDTYWRERNDDACEETSLLRHLPALEREMEALKALPGVRALHEEAVARHRARAADLLERPAYRALRDRLRAAPPMCPAEEALIAELGLEEA</sequence>
<keyword evidence="5" id="KW-0808">Transferase</keyword>
<comment type="caution">
    <text evidence="5">The sequence shown here is derived from an EMBL/GenBank/DDBJ whole genome shotgun (WGS) entry which is preliminary data.</text>
</comment>
<dbReference type="AlphaFoldDB" id="A0A365U513"/>
<keyword evidence="3" id="KW-1133">Transmembrane helix</keyword>
<evidence type="ECO:0000313" key="6">
    <source>
        <dbReference type="Proteomes" id="UP000253370"/>
    </source>
</evidence>
<dbReference type="PANTHER" id="PTHR21461">
    <property type="entry name" value="GLYCOSYLTRANSFERASE FAMILY 92 PROTEIN"/>
    <property type="match status" value="1"/>
</dbReference>
<proteinExistence type="predicted"/>
<evidence type="ECO:0000256" key="3">
    <source>
        <dbReference type="ARBA" id="ARBA00022989"/>
    </source>
</evidence>
<keyword evidence="2" id="KW-0812">Transmembrane</keyword>
<evidence type="ECO:0000256" key="1">
    <source>
        <dbReference type="ARBA" id="ARBA00004167"/>
    </source>
</evidence>
<organism evidence="5 6">
    <name type="scientific">Rhodosalinus halophilus</name>
    <dbReference type="NCBI Taxonomy" id="2259333"/>
    <lineage>
        <taxon>Bacteria</taxon>
        <taxon>Pseudomonadati</taxon>
        <taxon>Pseudomonadota</taxon>
        <taxon>Alphaproteobacteria</taxon>
        <taxon>Rhodobacterales</taxon>
        <taxon>Paracoccaceae</taxon>
        <taxon>Rhodosalinus</taxon>
    </lineage>
</organism>
<keyword evidence="6" id="KW-1185">Reference proteome</keyword>
<dbReference type="PANTHER" id="PTHR21461:SF69">
    <property type="entry name" value="GLYCOSYLTRANSFERASE FAMILY 92 PROTEIN"/>
    <property type="match status" value="1"/>
</dbReference>
<keyword evidence="3" id="KW-0472">Membrane</keyword>
<dbReference type="InterPro" id="IPR029044">
    <property type="entry name" value="Nucleotide-diphossugar_trans"/>
</dbReference>
<accession>A0A365U513</accession>
<evidence type="ECO:0000256" key="2">
    <source>
        <dbReference type="ARBA" id="ARBA00022692"/>
    </source>
</evidence>
<feature type="region of interest" description="Disordered" evidence="4">
    <location>
        <begin position="1"/>
        <end position="38"/>
    </location>
</feature>
<gene>
    <name evidence="5" type="ORF">DRV85_16355</name>
</gene>